<evidence type="ECO:0000313" key="3">
    <source>
        <dbReference type="Proteomes" id="UP000324767"/>
    </source>
</evidence>
<evidence type="ECO:0000313" key="2">
    <source>
        <dbReference type="EMBL" id="KAA6411686.1"/>
    </source>
</evidence>
<gene>
    <name evidence="2" type="ORF">FRX48_04967</name>
</gene>
<organism evidence="2 3">
    <name type="scientific">Lasallia pustulata</name>
    <dbReference type="NCBI Taxonomy" id="136370"/>
    <lineage>
        <taxon>Eukaryota</taxon>
        <taxon>Fungi</taxon>
        <taxon>Dikarya</taxon>
        <taxon>Ascomycota</taxon>
        <taxon>Pezizomycotina</taxon>
        <taxon>Lecanoromycetes</taxon>
        <taxon>OSLEUM clade</taxon>
        <taxon>Umbilicariomycetidae</taxon>
        <taxon>Umbilicariales</taxon>
        <taxon>Umbilicariaceae</taxon>
        <taxon>Lasallia</taxon>
    </lineage>
</organism>
<dbReference type="CDD" id="cd04301">
    <property type="entry name" value="NAT_SF"/>
    <property type="match status" value="1"/>
</dbReference>
<dbReference type="InterPro" id="IPR052523">
    <property type="entry name" value="Trichothecene_AcTrans"/>
</dbReference>
<feature type="domain" description="N-acetyltransferase" evidence="1">
    <location>
        <begin position="3"/>
        <end position="207"/>
    </location>
</feature>
<dbReference type="GO" id="GO:0016747">
    <property type="term" value="F:acyltransferase activity, transferring groups other than amino-acyl groups"/>
    <property type="evidence" value="ECO:0007669"/>
    <property type="project" value="InterPro"/>
</dbReference>
<accession>A0A5M8PQ39</accession>
<comment type="caution">
    <text evidence="2">The sequence shown here is derived from an EMBL/GenBank/DDBJ whole genome shotgun (WGS) entry which is preliminary data.</text>
</comment>
<sequence length="209" mass="23374">MPLTLSPAVAADIPALTDIYMLAFQDPVTIACFPRTPSIRRWWDSHNAEAFMGNPAARFIKVKDGDRIIAYAKWNVPLCPDEPPAASRSSSSSSDPNLLPLWPDDADKALCDRFFGELVNKRKEVMGERPHYYLEMLATLPEHRDRGAASLLIRWGLEGADRDGLEAYVEASLAESAFYEQFGWRTSGSVVILEGQYTELCMLRPPQPV</sequence>
<dbReference type="InterPro" id="IPR016181">
    <property type="entry name" value="Acyl_CoA_acyltransferase"/>
</dbReference>
<dbReference type="PANTHER" id="PTHR42791">
    <property type="entry name" value="GNAT FAMILY ACETYLTRANSFERASE"/>
    <property type="match status" value="1"/>
</dbReference>
<dbReference type="EMBL" id="VXIT01000007">
    <property type="protein sequence ID" value="KAA6411686.1"/>
    <property type="molecule type" value="Genomic_DNA"/>
</dbReference>
<dbReference type="OrthoDB" id="2115692at2759"/>
<dbReference type="PROSITE" id="PS51186">
    <property type="entry name" value="GNAT"/>
    <property type="match status" value="1"/>
</dbReference>
<reference evidence="2 3" key="1">
    <citation type="submission" date="2019-09" db="EMBL/GenBank/DDBJ databases">
        <title>The hologenome of the rock-dwelling lichen Lasallia pustulata.</title>
        <authorList>
            <person name="Greshake Tzovaras B."/>
            <person name="Segers F."/>
            <person name="Bicker A."/>
            <person name="Dal Grande F."/>
            <person name="Otte J."/>
            <person name="Hankeln T."/>
            <person name="Schmitt I."/>
            <person name="Ebersberger I."/>
        </authorList>
    </citation>
    <scope>NUCLEOTIDE SEQUENCE [LARGE SCALE GENOMIC DNA]</scope>
    <source>
        <strain evidence="2">A1-1</strain>
    </source>
</reference>
<proteinExistence type="predicted"/>
<evidence type="ECO:0000259" key="1">
    <source>
        <dbReference type="PROSITE" id="PS51186"/>
    </source>
</evidence>
<dbReference type="Gene3D" id="3.40.630.30">
    <property type="match status" value="1"/>
</dbReference>
<dbReference type="InterPro" id="IPR000182">
    <property type="entry name" value="GNAT_dom"/>
</dbReference>
<protein>
    <recommendedName>
        <fullName evidence="1">N-acetyltransferase domain-containing protein</fullName>
    </recommendedName>
</protein>
<dbReference type="AlphaFoldDB" id="A0A5M8PQ39"/>
<dbReference type="Proteomes" id="UP000324767">
    <property type="component" value="Unassembled WGS sequence"/>
</dbReference>
<name>A0A5M8PQ39_9LECA</name>
<dbReference type="SUPFAM" id="SSF55729">
    <property type="entry name" value="Acyl-CoA N-acyltransferases (Nat)"/>
    <property type="match status" value="1"/>
</dbReference>
<dbReference type="Pfam" id="PF00583">
    <property type="entry name" value="Acetyltransf_1"/>
    <property type="match status" value="1"/>
</dbReference>
<dbReference type="PANTHER" id="PTHR42791:SF17">
    <property type="entry name" value="ACETYLTRANSFERASE, GNAT FAMILY FAMILY (AFU_ORTHOLOGUE AFUA_8G05690)"/>
    <property type="match status" value="1"/>
</dbReference>